<dbReference type="Pfam" id="PF21683">
    <property type="entry name" value="GpP-like_1st"/>
    <property type="match status" value="1"/>
</dbReference>
<dbReference type="InterPro" id="IPR023399">
    <property type="entry name" value="Baseplate-like_2-layer_sand"/>
</dbReference>
<evidence type="ECO:0000259" key="3">
    <source>
        <dbReference type="Pfam" id="PF22255"/>
    </source>
</evidence>
<dbReference type="Proteomes" id="UP000058114">
    <property type="component" value="Chromosome"/>
</dbReference>
<dbReference type="PIRSF" id="PIRSF004440">
    <property type="entry name" value="GpP"/>
    <property type="match status" value="1"/>
</dbReference>
<evidence type="ECO:0000313" key="4">
    <source>
        <dbReference type="EMBL" id="ALP42759.1"/>
    </source>
</evidence>
<dbReference type="Pfam" id="PF22255">
    <property type="entry name" value="Gp44-like_2nd"/>
    <property type="match status" value="1"/>
</dbReference>
<dbReference type="EMBL" id="CP013067">
    <property type="protein sequence ID" value="ALP42759.1"/>
    <property type="molecule type" value="Genomic_DNA"/>
</dbReference>
<protein>
    <submittedName>
        <fullName evidence="4">Phage tail protein</fullName>
    </submittedName>
</protein>
<reference evidence="4 5" key="2">
    <citation type="journal article" date="2016" name="Genome Announc.">
        <title>Complete Genome Sequence of the Highly Virulent Aeromonas schubertii Strain WL1483, Isolated from Diseased Snakehead Fish (Channa argus) in China.</title>
        <authorList>
            <person name="Liu L."/>
            <person name="Li N."/>
            <person name="Zhang D."/>
            <person name="Fu X."/>
            <person name="Shi C."/>
            <person name="Lin Q."/>
            <person name="Hao G."/>
        </authorList>
    </citation>
    <scope>NUCLEOTIDE SEQUENCE [LARGE SCALE GENOMIC DNA]</scope>
    <source>
        <strain evidence="4 5">WL1483</strain>
    </source>
</reference>
<reference evidence="5" key="1">
    <citation type="submission" date="2015-10" db="EMBL/GenBank/DDBJ databases">
        <title>Complete Genome Sequence of Aeromonas schubertii strain WL1483.</title>
        <authorList>
            <person name="Liu L."/>
        </authorList>
    </citation>
    <scope>NUCLEOTIDE SEQUENCE [LARGE SCALE GENOMIC DNA]</scope>
    <source>
        <strain evidence="5">WL1483</strain>
    </source>
</reference>
<dbReference type="Pfam" id="PF21929">
    <property type="entry name" value="GpP_4th"/>
    <property type="match status" value="1"/>
</dbReference>
<gene>
    <name evidence="4" type="ORF">WL1483_3340</name>
</gene>
<dbReference type="KEGG" id="asr:WL1483_3340"/>
<dbReference type="Gene3D" id="3.55.50.10">
    <property type="entry name" value="Baseplate protein-like domains"/>
    <property type="match status" value="1"/>
</dbReference>
<dbReference type="PATRIC" id="fig|652.5.peg.4251"/>
<feature type="domain" description="Baseplate hub protein gp44-like N-terminal" evidence="1">
    <location>
        <begin position="5"/>
        <end position="89"/>
    </location>
</feature>
<dbReference type="RefSeq" id="WP_060588001.1">
    <property type="nucleotide sequence ID" value="NZ_CP013067.1"/>
</dbReference>
<dbReference type="InterPro" id="IPR053982">
    <property type="entry name" value="Gp44/GpP-like_C"/>
</dbReference>
<evidence type="ECO:0000259" key="1">
    <source>
        <dbReference type="Pfam" id="PF21683"/>
    </source>
</evidence>
<sequence>MAEPITLRVDGQLYSGWQKVRVTRSLRDIAGDFELHLTRKWDDAKAMAIREGSACTVHIGNDLVLTGYVDDFTPSYDAKEVSWVVSGRSKTSDLVDCSAIYKSGQWQNVTLDKVASDICKPFGIEVVVECDLGSTFPRVAIEQGETCFELLDRLAKQRAVLLTTNEKGQLVLTQASEQEMGASLILGKNILAARGNFSMRDRASEWIVKGSSYGGGATWDNTPTTTIGGQKATISDPDVPRYRPRIIIAEDVTTVAGASKRGQWQKQRSIGEGTQTEITVAGWRTQGMEGDSGPLWRINRMCQVKDEIQGLDVNWLIVTVTLMESDQAGREAIINLTPREAMLIPAEVTKKQTKEVTTW</sequence>
<dbReference type="SUPFAM" id="SSF69279">
    <property type="entry name" value="Phage tail proteins"/>
    <property type="match status" value="2"/>
</dbReference>
<dbReference type="AlphaFoldDB" id="A0A0S2SM86"/>
<evidence type="ECO:0000259" key="2">
    <source>
        <dbReference type="Pfam" id="PF21929"/>
    </source>
</evidence>
<feature type="domain" description="Baseplate hub protein gp44/GpP-like second" evidence="3">
    <location>
        <begin position="91"/>
        <end position="174"/>
    </location>
</feature>
<dbReference type="InterPro" id="IPR049354">
    <property type="entry name" value="GpP-like_N"/>
</dbReference>
<dbReference type="Gene3D" id="2.30.300.10">
    <property type="entry name" value="Baseplate protein-like domain - beta roll fold"/>
    <property type="match status" value="1"/>
</dbReference>
<name>A0A0S2SM86_9GAMM</name>
<dbReference type="InterPro" id="IPR053981">
    <property type="entry name" value="Gp44/GpP-like_2nd"/>
</dbReference>
<proteinExistence type="predicted"/>
<dbReference type="InterPro" id="IPR026276">
    <property type="entry name" value="Baseplate_GpP"/>
</dbReference>
<organism evidence="4 5">
    <name type="scientific">Aeromonas schubertii</name>
    <dbReference type="NCBI Taxonomy" id="652"/>
    <lineage>
        <taxon>Bacteria</taxon>
        <taxon>Pseudomonadati</taxon>
        <taxon>Pseudomonadota</taxon>
        <taxon>Gammaproteobacteria</taxon>
        <taxon>Aeromonadales</taxon>
        <taxon>Aeromonadaceae</taxon>
        <taxon>Aeromonas</taxon>
    </lineage>
</organism>
<feature type="domain" description="Baseplate hub protein gp44/GpP-like C-terminal" evidence="2">
    <location>
        <begin position="256"/>
        <end position="343"/>
    </location>
</feature>
<evidence type="ECO:0000313" key="5">
    <source>
        <dbReference type="Proteomes" id="UP000058114"/>
    </source>
</evidence>
<dbReference type="Gene3D" id="3.30.1920.10">
    <property type="entry name" value="Baseplate protein-like domains - 2 layer sandwich fold"/>
    <property type="match status" value="1"/>
</dbReference>
<accession>A0A0S2SM86</accession>